<dbReference type="Pfam" id="PF00528">
    <property type="entry name" value="BPD_transp_1"/>
    <property type="match status" value="1"/>
</dbReference>
<dbReference type="InterPro" id="IPR043429">
    <property type="entry name" value="ArtM/GltK/GlnP/TcyL/YhdX-like"/>
</dbReference>
<evidence type="ECO:0000256" key="4">
    <source>
        <dbReference type="ARBA" id="ARBA00022989"/>
    </source>
</evidence>
<protein>
    <submittedName>
        <fullName evidence="9">Amino acid ABC transporter permease</fullName>
    </submittedName>
</protein>
<dbReference type="InterPro" id="IPR000515">
    <property type="entry name" value="MetI-like"/>
</dbReference>
<keyword evidence="3" id="KW-0029">Amino-acid transport</keyword>
<keyword evidence="4 6" id="KW-1133">Transmembrane helix</keyword>
<evidence type="ECO:0000256" key="5">
    <source>
        <dbReference type="ARBA" id="ARBA00023136"/>
    </source>
</evidence>
<dbReference type="Gene3D" id="1.10.3720.10">
    <property type="entry name" value="MetI-like"/>
    <property type="match status" value="1"/>
</dbReference>
<dbReference type="PANTHER" id="PTHR30614:SF0">
    <property type="entry name" value="L-CYSTINE TRANSPORT SYSTEM PERMEASE PROTEIN TCYL"/>
    <property type="match status" value="1"/>
</dbReference>
<accession>A0ABW3TKW5</accession>
<dbReference type="RefSeq" id="WP_343957457.1">
    <property type="nucleotide sequence ID" value="NZ_BAAAKZ010000001.1"/>
</dbReference>
<comment type="similarity">
    <text evidence="6">Belongs to the binding-protein-dependent transport system permease family.</text>
</comment>
<evidence type="ECO:0000256" key="3">
    <source>
        <dbReference type="ARBA" id="ARBA00022970"/>
    </source>
</evidence>
<name>A0ABW3TKW5_9MICO</name>
<reference evidence="10" key="1">
    <citation type="journal article" date="2019" name="Int. J. Syst. Evol. Microbiol.">
        <title>The Global Catalogue of Microorganisms (GCM) 10K type strain sequencing project: providing services to taxonomists for standard genome sequencing and annotation.</title>
        <authorList>
            <consortium name="The Broad Institute Genomics Platform"/>
            <consortium name="The Broad Institute Genome Sequencing Center for Infectious Disease"/>
            <person name="Wu L."/>
            <person name="Ma J."/>
        </authorList>
    </citation>
    <scope>NUCLEOTIDE SEQUENCE [LARGE SCALE GENOMIC DNA]</scope>
    <source>
        <strain evidence="10">CCUG 50213</strain>
    </source>
</reference>
<dbReference type="CDD" id="cd06261">
    <property type="entry name" value="TM_PBP2"/>
    <property type="match status" value="1"/>
</dbReference>
<evidence type="ECO:0000256" key="6">
    <source>
        <dbReference type="RuleBase" id="RU363032"/>
    </source>
</evidence>
<evidence type="ECO:0000256" key="7">
    <source>
        <dbReference type="SAM" id="MobiDB-lite"/>
    </source>
</evidence>
<dbReference type="EMBL" id="JBHTLY010000002">
    <property type="protein sequence ID" value="MFD1201346.1"/>
    <property type="molecule type" value="Genomic_DNA"/>
</dbReference>
<feature type="region of interest" description="Disordered" evidence="7">
    <location>
        <begin position="229"/>
        <end position="272"/>
    </location>
</feature>
<dbReference type="Proteomes" id="UP001597181">
    <property type="component" value="Unassembled WGS sequence"/>
</dbReference>
<evidence type="ECO:0000313" key="9">
    <source>
        <dbReference type="EMBL" id="MFD1201346.1"/>
    </source>
</evidence>
<feature type="transmembrane region" description="Helical" evidence="6">
    <location>
        <begin position="200"/>
        <end position="222"/>
    </location>
</feature>
<organism evidence="9 10">
    <name type="scientific">Leucobacter albus</name>
    <dbReference type="NCBI Taxonomy" id="272210"/>
    <lineage>
        <taxon>Bacteria</taxon>
        <taxon>Bacillati</taxon>
        <taxon>Actinomycetota</taxon>
        <taxon>Actinomycetes</taxon>
        <taxon>Micrococcales</taxon>
        <taxon>Microbacteriaceae</taxon>
        <taxon>Leucobacter</taxon>
    </lineage>
</organism>
<keyword evidence="10" id="KW-1185">Reference proteome</keyword>
<keyword evidence="5 6" id="KW-0472">Membrane</keyword>
<feature type="transmembrane region" description="Helical" evidence="6">
    <location>
        <begin position="20"/>
        <end position="45"/>
    </location>
</feature>
<evidence type="ECO:0000313" key="10">
    <source>
        <dbReference type="Proteomes" id="UP001597181"/>
    </source>
</evidence>
<proteinExistence type="inferred from homology"/>
<comment type="subcellular location">
    <subcellularLocation>
        <location evidence="6">Cell membrane</location>
        <topology evidence="6">Multi-pass membrane protein</topology>
    </subcellularLocation>
    <subcellularLocation>
        <location evidence="1">Membrane</location>
        <topology evidence="1">Multi-pass membrane protein</topology>
    </subcellularLocation>
</comment>
<keyword evidence="6" id="KW-0813">Transport</keyword>
<evidence type="ECO:0000256" key="1">
    <source>
        <dbReference type="ARBA" id="ARBA00004141"/>
    </source>
</evidence>
<comment type="caution">
    <text evidence="9">The sequence shown here is derived from an EMBL/GenBank/DDBJ whole genome shotgun (WGS) entry which is preliminary data.</text>
</comment>
<dbReference type="PROSITE" id="PS50928">
    <property type="entry name" value="ABC_TM1"/>
    <property type="match status" value="1"/>
</dbReference>
<dbReference type="InterPro" id="IPR035906">
    <property type="entry name" value="MetI-like_sf"/>
</dbReference>
<sequence>MDTIIDFPAIGKYAIDLLPYIPVTIALAVVATVLGTALGLLLALIKIAKVPVLSQISAVLVSYLRGTPPLVQLLLNVNAVPIAILYINHAFGTSFDALGLSPFLVAAFTFALTEAAYSSETIRAALISVDRREIEAAHSLGMTPWQTLRRITIPNATVVAFPTLVNHFIGMLKQSSLAFVVSIVEITAYAKILGGRDYRFFEAYLATAIIYWVLTVIVEQAARAIEARMERPRPAGKARRPRPDATPGSAVTPGSAPTPRSAVTSQRTEVPA</sequence>
<feature type="domain" description="ABC transmembrane type-1" evidence="8">
    <location>
        <begin position="21"/>
        <end position="222"/>
    </location>
</feature>
<keyword evidence="2 6" id="KW-0812">Transmembrane</keyword>
<evidence type="ECO:0000256" key="2">
    <source>
        <dbReference type="ARBA" id="ARBA00022692"/>
    </source>
</evidence>
<gene>
    <name evidence="9" type="ORF">ACFQ3U_05495</name>
</gene>
<dbReference type="PANTHER" id="PTHR30614">
    <property type="entry name" value="MEMBRANE COMPONENT OF AMINO ACID ABC TRANSPORTER"/>
    <property type="match status" value="1"/>
</dbReference>
<dbReference type="SUPFAM" id="SSF161098">
    <property type="entry name" value="MetI-like"/>
    <property type="match status" value="1"/>
</dbReference>
<feature type="compositionally biased region" description="Polar residues" evidence="7">
    <location>
        <begin position="261"/>
        <end position="272"/>
    </location>
</feature>
<evidence type="ECO:0000259" key="8">
    <source>
        <dbReference type="PROSITE" id="PS50928"/>
    </source>
</evidence>